<reference evidence="1 2" key="1">
    <citation type="submission" date="2020-03" db="EMBL/GenBank/DDBJ databases">
        <title>Characterization of ganglioside-mimicking enterococci.</title>
        <authorList>
            <person name="Patry R.T."/>
            <person name="Nothaft H."/>
            <person name="Bridger R."/>
            <person name="Shajahan A."/>
            <person name="Huynh S."/>
            <person name="Sanchez S."/>
            <person name="Azadi P."/>
            <person name="Cooper K."/>
            <person name="Miller W.G."/>
            <person name="Parker C.T."/>
            <person name="Wells L."/>
            <person name="Szymanski C.M."/>
        </authorList>
    </citation>
    <scope>NUCLEOTIDE SEQUENCE [LARGE SCALE GENOMIC DNA]</scope>
    <source>
        <strain evidence="1 2">EGM181</strain>
        <plasmid evidence="1 2">pEGM181-2</plasmid>
    </source>
</reference>
<dbReference type="RefSeq" id="WP_192189589.1">
    <property type="nucleotide sequence ID" value="NZ_CP050486.1"/>
</dbReference>
<keyword evidence="1" id="KW-0614">Plasmid</keyword>
<evidence type="ECO:0000313" key="2">
    <source>
        <dbReference type="Proteomes" id="UP000516696"/>
    </source>
</evidence>
<gene>
    <name evidence="1" type="ORF">EGM181_18225</name>
</gene>
<geneLocation type="plasmid" evidence="1 2">
    <name>pEGM181-2</name>
</geneLocation>
<dbReference type="Proteomes" id="UP000516696">
    <property type="component" value="Plasmid pEGM181-2"/>
</dbReference>
<protein>
    <submittedName>
        <fullName evidence="1">Uncharacterized protein</fullName>
    </submittedName>
</protein>
<proteinExistence type="predicted"/>
<accession>A0AAE7MTA1</accession>
<dbReference type="AlphaFoldDB" id="A0AAE7MTA1"/>
<dbReference type="EMBL" id="CP050486">
    <property type="protein sequence ID" value="QOG29250.1"/>
    <property type="molecule type" value="Genomic_DNA"/>
</dbReference>
<organism evidence="1 2">
    <name type="scientific">Enterococcus gallinarum</name>
    <dbReference type="NCBI Taxonomy" id="1353"/>
    <lineage>
        <taxon>Bacteria</taxon>
        <taxon>Bacillati</taxon>
        <taxon>Bacillota</taxon>
        <taxon>Bacilli</taxon>
        <taxon>Lactobacillales</taxon>
        <taxon>Enterococcaceae</taxon>
        <taxon>Enterococcus</taxon>
    </lineage>
</organism>
<evidence type="ECO:0000313" key="1">
    <source>
        <dbReference type="EMBL" id="QOG29250.1"/>
    </source>
</evidence>
<sequence>MTKNIKTIKYKKEDYLKALNQFKSAFNKNDLVSIKEIQSINQEIYLNFNKYDFQQIDTHKIFKKSKNIKDFVTEGLITTVADSYLVDYLKYDLNRLKIYKTLCKQEYQDLQIAVKYRLERFYQAFSSEYFKIYTLLKIANDNKIDIEIYSNENLDNFLGIDFIVKINDIYLNIHSINGSKQSFERLEEKYQKKVTIYLKDNKKYYFDRTVEYIKDLHLPFIDTKYQTESTYCKIKGIEEQAKEILYLNTTKYNKNESNQEFNKYFDLINKMKKNQQTIMYC</sequence>
<name>A0AAE7MTA1_ENTGA</name>